<keyword evidence="3" id="KW-0963">Cytoplasm</keyword>
<evidence type="ECO:0000256" key="9">
    <source>
        <dbReference type="SAM" id="MobiDB-lite"/>
    </source>
</evidence>
<keyword evidence="6" id="KW-0969">Cilium</keyword>
<dbReference type="Pfam" id="PF06098">
    <property type="entry name" value="Radial_spoke_3"/>
    <property type="match status" value="1"/>
</dbReference>
<reference evidence="10" key="4">
    <citation type="submission" date="2025-09" db="UniProtKB">
        <authorList>
            <consortium name="Ensembl"/>
        </authorList>
    </citation>
    <scope>IDENTIFICATION</scope>
</reference>
<dbReference type="Bgee" id="ENSAMXG00000036446">
    <property type="expression patterns" value="Expressed in head kidney and 4 other cell types or tissues"/>
</dbReference>
<evidence type="ECO:0000313" key="11">
    <source>
        <dbReference type="Proteomes" id="UP000018467"/>
    </source>
</evidence>
<evidence type="ECO:0000256" key="8">
    <source>
        <dbReference type="ARBA" id="ARBA00023273"/>
    </source>
</evidence>
<evidence type="ECO:0000256" key="2">
    <source>
        <dbReference type="ARBA" id="ARBA00006737"/>
    </source>
</evidence>
<comment type="similarity">
    <text evidence="2">Belongs to the flagellar radial spoke RSP3 family.</text>
</comment>
<organism evidence="10 11">
    <name type="scientific">Astyanax mexicanus</name>
    <name type="common">Blind cave fish</name>
    <name type="synonym">Astyanax fasciatus mexicanus</name>
    <dbReference type="NCBI Taxonomy" id="7994"/>
    <lineage>
        <taxon>Eukaryota</taxon>
        <taxon>Metazoa</taxon>
        <taxon>Chordata</taxon>
        <taxon>Craniata</taxon>
        <taxon>Vertebrata</taxon>
        <taxon>Euteleostomi</taxon>
        <taxon>Actinopterygii</taxon>
        <taxon>Neopterygii</taxon>
        <taxon>Teleostei</taxon>
        <taxon>Ostariophysi</taxon>
        <taxon>Characiformes</taxon>
        <taxon>Characoidei</taxon>
        <taxon>Acestrorhamphidae</taxon>
        <taxon>Acestrorhamphinae</taxon>
        <taxon>Astyanax</taxon>
    </lineage>
</organism>
<dbReference type="InterPro" id="IPR043502">
    <property type="entry name" value="DNA/RNA_pol_sf"/>
</dbReference>
<accession>A0A3B1JFF3</accession>
<evidence type="ECO:0000256" key="1">
    <source>
        <dbReference type="ARBA" id="ARBA00004611"/>
    </source>
</evidence>
<comment type="subcellular location">
    <subcellularLocation>
        <location evidence="1">Cytoplasm</location>
        <location evidence="1">Cytoskeleton</location>
        <location evidence="1">Flagellum axoneme</location>
    </subcellularLocation>
</comment>
<dbReference type="AlphaFoldDB" id="A0A3B1JFF3"/>
<dbReference type="Ensembl" id="ENSAMXT00000049884.1">
    <property type="protein sequence ID" value="ENSAMXP00000040049.1"/>
    <property type="gene ID" value="ENSAMXG00000036446.1"/>
</dbReference>
<evidence type="ECO:0000313" key="10">
    <source>
        <dbReference type="Ensembl" id="ENSAMXP00000040049.1"/>
    </source>
</evidence>
<evidence type="ECO:0000256" key="3">
    <source>
        <dbReference type="ARBA" id="ARBA00022490"/>
    </source>
</evidence>
<protein>
    <submittedName>
        <fullName evidence="10">Radial spoke head 3</fullName>
    </submittedName>
</protein>
<evidence type="ECO:0000256" key="5">
    <source>
        <dbReference type="ARBA" id="ARBA00022846"/>
    </source>
</evidence>
<reference evidence="11" key="2">
    <citation type="journal article" date="2014" name="Nat. Commun.">
        <title>The cavefish genome reveals candidate genes for eye loss.</title>
        <authorList>
            <person name="McGaugh S.E."/>
            <person name="Gross J.B."/>
            <person name="Aken B."/>
            <person name="Blin M."/>
            <person name="Borowsky R."/>
            <person name="Chalopin D."/>
            <person name="Hinaux H."/>
            <person name="Jeffery W.R."/>
            <person name="Keene A."/>
            <person name="Ma L."/>
            <person name="Minx P."/>
            <person name="Murphy D."/>
            <person name="O'Quin K.E."/>
            <person name="Retaux S."/>
            <person name="Rohner N."/>
            <person name="Searle S.M."/>
            <person name="Stahl B.A."/>
            <person name="Tabin C."/>
            <person name="Volff J.N."/>
            <person name="Yoshizawa M."/>
            <person name="Warren W.C."/>
        </authorList>
    </citation>
    <scope>NUCLEOTIDE SEQUENCE [LARGE SCALE GENOMIC DNA]</scope>
    <source>
        <strain evidence="11">female</strain>
    </source>
</reference>
<evidence type="ECO:0000256" key="4">
    <source>
        <dbReference type="ARBA" id="ARBA00022553"/>
    </source>
</evidence>
<dbReference type="Proteomes" id="UP000018467">
    <property type="component" value="Unassembled WGS sequence"/>
</dbReference>
<dbReference type="PANTHER" id="PTHR21648:SF0">
    <property type="entry name" value="RADIAL SPOKE HEAD PROTEIN 3 HOMOLOG"/>
    <property type="match status" value="1"/>
</dbReference>
<dbReference type="GO" id="GO:0005929">
    <property type="term" value="C:cilium"/>
    <property type="evidence" value="ECO:0007669"/>
    <property type="project" value="TreeGrafter"/>
</dbReference>
<keyword evidence="8" id="KW-0966">Cell projection</keyword>
<reference evidence="11" key="1">
    <citation type="submission" date="2013-03" db="EMBL/GenBank/DDBJ databases">
        <authorList>
            <person name="Jeffery W."/>
            <person name="Warren W."/>
            <person name="Wilson R.K."/>
        </authorList>
    </citation>
    <scope>NUCLEOTIDE SEQUENCE</scope>
    <source>
        <strain evidence="11">female</strain>
    </source>
</reference>
<dbReference type="SUPFAM" id="SSF56672">
    <property type="entry name" value="DNA/RNA polymerases"/>
    <property type="match status" value="1"/>
</dbReference>
<keyword evidence="4" id="KW-0597">Phosphoprotein</keyword>
<proteinExistence type="inferred from homology"/>
<dbReference type="PANTHER" id="PTHR21648">
    <property type="entry name" value="FLAGELLAR RADIAL SPOKE PROTEIN 3"/>
    <property type="match status" value="1"/>
</dbReference>
<dbReference type="InterPro" id="IPR009290">
    <property type="entry name" value="Radial_spoke_3"/>
</dbReference>
<feature type="region of interest" description="Disordered" evidence="9">
    <location>
        <begin position="1"/>
        <end position="23"/>
    </location>
</feature>
<name>A0A3B1JFF3_ASTMX</name>
<evidence type="ECO:0000256" key="6">
    <source>
        <dbReference type="ARBA" id="ARBA00023069"/>
    </source>
</evidence>
<dbReference type="STRING" id="7994.ENSAMXP00000040049"/>
<keyword evidence="11" id="KW-1185">Reference proteome</keyword>
<keyword evidence="7" id="KW-0206">Cytoskeleton</keyword>
<dbReference type="GeneTree" id="ENSGT00390000004172"/>
<dbReference type="InParanoid" id="A0A3B1JFF3"/>
<keyword evidence="5" id="KW-0282">Flagellum</keyword>
<sequence length="380" mass="42972">MALALQPHNQAPNGAYVFSSRPRPAPTRLKYKDPAVIQNEGSYVYGNIMYVRRVVRGNTYAQHTLPLRSQPDPAELQKQAKEQFCLLTPEALEGRKHTEVQTELYLEELSDHPEDASVGCQTDAFLDKPATPLFIPAKSGKDVATQIEEGELFHFDTEVQPVLEVLIGKTMEQALLEVLEEEELASLRAQQEQERRHREEKVTLPSICSAILADLLPSVYNTLKDQGYFYDPVQRDIETGFLPWLMDEEVLLLDIADVQSTLRRVNTRKSPGPDNIPGRVLRECADQLTYVLTDIFNTSLDLAKVPSCFKSTVIIPVPKKAHISSLNDYRPVALTPIMRKCFERLVKWHITSGLPTTFDPFQFAYRPNRSTEDAISSAFT</sequence>
<reference evidence="10" key="3">
    <citation type="submission" date="2025-08" db="UniProtKB">
        <authorList>
            <consortium name="Ensembl"/>
        </authorList>
    </citation>
    <scope>IDENTIFICATION</scope>
</reference>
<evidence type="ECO:0000256" key="7">
    <source>
        <dbReference type="ARBA" id="ARBA00023212"/>
    </source>
</evidence>